<dbReference type="Proteomes" id="UP001234581">
    <property type="component" value="Unassembled WGS sequence"/>
</dbReference>
<dbReference type="RefSeq" id="XP_058342752.1">
    <property type="nucleotide sequence ID" value="XM_058486395.1"/>
</dbReference>
<organism evidence="1 2">
    <name type="scientific">Lichtheimia ornata</name>
    <dbReference type="NCBI Taxonomy" id="688661"/>
    <lineage>
        <taxon>Eukaryota</taxon>
        <taxon>Fungi</taxon>
        <taxon>Fungi incertae sedis</taxon>
        <taxon>Mucoromycota</taxon>
        <taxon>Mucoromycotina</taxon>
        <taxon>Mucoromycetes</taxon>
        <taxon>Mucorales</taxon>
        <taxon>Lichtheimiaceae</taxon>
        <taxon>Lichtheimia</taxon>
    </lineage>
</organism>
<evidence type="ECO:0000313" key="2">
    <source>
        <dbReference type="Proteomes" id="UP001234581"/>
    </source>
</evidence>
<keyword evidence="2" id="KW-1185">Reference proteome</keyword>
<dbReference type="GeneID" id="83213778"/>
<comment type="caution">
    <text evidence="1">The sequence shown here is derived from an EMBL/GenBank/DDBJ whole genome shotgun (WGS) entry which is preliminary data.</text>
</comment>
<dbReference type="AlphaFoldDB" id="A0AAD7V2Z1"/>
<gene>
    <name evidence="1" type="ORF">O0I10_006367</name>
</gene>
<dbReference type="EMBL" id="JARTCD010000028">
    <property type="protein sequence ID" value="KAJ8657839.1"/>
    <property type="molecule type" value="Genomic_DNA"/>
</dbReference>
<reference evidence="1 2" key="1">
    <citation type="submission" date="2023-03" db="EMBL/GenBank/DDBJ databases">
        <title>Genome sequence of Lichtheimia ornata CBS 291.66.</title>
        <authorList>
            <person name="Mohabir J.T."/>
            <person name="Shea T.P."/>
            <person name="Kurbessoian T."/>
            <person name="Berby B."/>
            <person name="Fontaine J."/>
            <person name="Livny J."/>
            <person name="Gnirke A."/>
            <person name="Stajich J.E."/>
            <person name="Cuomo C.A."/>
        </authorList>
    </citation>
    <scope>NUCLEOTIDE SEQUENCE [LARGE SCALE GENOMIC DNA]</scope>
    <source>
        <strain evidence="1">CBS 291.66</strain>
    </source>
</reference>
<accession>A0AAD7V2Z1</accession>
<protein>
    <submittedName>
        <fullName evidence="1">Uncharacterized protein</fullName>
    </submittedName>
</protein>
<name>A0AAD7V2Z1_9FUNG</name>
<sequence>METHHGRQVIMSLTHPLLVRWKSDDRDVNVLIRFKAKMDAQSDTRLRIHAWMMGTRDFSWTLQRCHYRIGFKQDNLFLYKRDEQQPSFCFTTEIKADPAVRRL</sequence>
<proteinExistence type="predicted"/>
<evidence type="ECO:0000313" key="1">
    <source>
        <dbReference type="EMBL" id="KAJ8657839.1"/>
    </source>
</evidence>